<keyword evidence="2" id="KW-0812">Transmembrane</keyword>
<dbReference type="Proteomes" id="UP001443914">
    <property type="component" value="Unassembled WGS sequence"/>
</dbReference>
<dbReference type="PANTHER" id="PTHR31170:SF25">
    <property type="entry name" value="BNAA09G04570D PROTEIN"/>
    <property type="match status" value="1"/>
</dbReference>
<gene>
    <name evidence="3" type="ORF">RND81_13G195500</name>
</gene>
<proteinExistence type="predicted"/>
<keyword evidence="2" id="KW-0472">Membrane</keyword>
<evidence type="ECO:0000256" key="2">
    <source>
        <dbReference type="SAM" id="Phobius"/>
    </source>
</evidence>
<feature type="region of interest" description="Disordered" evidence="1">
    <location>
        <begin position="27"/>
        <end position="55"/>
    </location>
</feature>
<organism evidence="3 4">
    <name type="scientific">Saponaria officinalis</name>
    <name type="common">Common soapwort</name>
    <name type="synonym">Lychnis saponaria</name>
    <dbReference type="NCBI Taxonomy" id="3572"/>
    <lineage>
        <taxon>Eukaryota</taxon>
        <taxon>Viridiplantae</taxon>
        <taxon>Streptophyta</taxon>
        <taxon>Embryophyta</taxon>
        <taxon>Tracheophyta</taxon>
        <taxon>Spermatophyta</taxon>
        <taxon>Magnoliopsida</taxon>
        <taxon>eudicotyledons</taxon>
        <taxon>Gunneridae</taxon>
        <taxon>Pentapetalae</taxon>
        <taxon>Caryophyllales</taxon>
        <taxon>Caryophyllaceae</taxon>
        <taxon>Caryophylleae</taxon>
        <taxon>Saponaria</taxon>
    </lineage>
</organism>
<sequence length="525" mass="61336">MVAVFNKDLLSWYLVTQKLQQCQIEGSADNAEEQPPETSQQPQEQEQEQEKEQEQEQLESEFLQVVVDSEIQEQVEVSELENPREFEWIVSIKERLEEAIYEGEVGSWAKMCIYRVPHFLRDQGNDKAYVPQVVSIGPYHRGTQRLLAMDRHKWRALNHMLNRTQQDIMVYFNAMKELEERTRGCYEGLLNLNGNEFVEMMVLDGCFVIELLTGYVEGFENLGYQKNDPIFATRGMLYSIRRDMMMIENQIPLFVLDKLLALQLGNSGKKGLIAELALIFFDPLSPIDEPSMHVNEVQSHPLSDQSGLHCLDLFRRSLLQNDHEPVPRRSRWNVAVHERRTRLIPCVTDLEESGIKFKKRESDKFWDIEFKDGFLHIPRLVVHDGTKALFLNLVAYEQSHLDCTKDITAYVVFMHNLINNAQDVRYLHHCGILEHWLGNDVEVADMFNHLCREVVLNINDSHLSKVSEKINAYNRSKWNAWKAILKHKYFHNPWAIISILAAVFLILLFSAQTYYSVYSYYKPPH</sequence>
<reference evidence="3" key="1">
    <citation type="submission" date="2024-03" db="EMBL/GenBank/DDBJ databases">
        <title>WGS assembly of Saponaria officinalis var. Norfolk2.</title>
        <authorList>
            <person name="Jenkins J."/>
            <person name="Shu S."/>
            <person name="Grimwood J."/>
            <person name="Barry K."/>
            <person name="Goodstein D."/>
            <person name="Schmutz J."/>
            <person name="Leebens-Mack J."/>
            <person name="Osbourn A."/>
        </authorList>
    </citation>
    <scope>NUCLEOTIDE SEQUENCE [LARGE SCALE GENOMIC DNA]</scope>
    <source>
        <strain evidence="3">JIC</strain>
    </source>
</reference>
<dbReference type="Pfam" id="PF03140">
    <property type="entry name" value="DUF247"/>
    <property type="match status" value="1"/>
</dbReference>
<keyword evidence="2" id="KW-1133">Transmembrane helix</keyword>
<evidence type="ECO:0000313" key="3">
    <source>
        <dbReference type="EMBL" id="KAK9670349.1"/>
    </source>
</evidence>
<dbReference type="EMBL" id="JBDFQZ010000013">
    <property type="protein sequence ID" value="KAK9670349.1"/>
    <property type="molecule type" value="Genomic_DNA"/>
</dbReference>
<keyword evidence="4" id="KW-1185">Reference proteome</keyword>
<feature type="transmembrane region" description="Helical" evidence="2">
    <location>
        <begin position="494"/>
        <end position="515"/>
    </location>
</feature>
<name>A0AAW1GZQ8_SAPOF</name>
<comment type="caution">
    <text evidence="3">The sequence shown here is derived from an EMBL/GenBank/DDBJ whole genome shotgun (WGS) entry which is preliminary data.</text>
</comment>
<accession>A0AAW1GZQ8</accession>
<protein>
    <submittedName>
        <fullName evidence="3">Uncharacterized protein</fullName>
    </submittedName>
</protein>
<evidence type="ECO:0000313" key="4">
    <source>
        <dbReference type="Proteomes" id="UP001443914"/>
    </source>
</evidence>
<evidence type="ECO:0000256" key="1">
    <source>
        <dbReference type="SAM" id="MobiDB-lite"/>
    </source>
</evidence>
<dbReference type="AlphaFoldDB" id="A0AAW1GZQ8"/>
<dbReference type="PANTHER" id="PTHR31170">
    <property type="entry name" value="BNAC04G53230D PROTEIN"/>
    <property type="match status" value="1"/>
</dbReference>
<dbReference type="InterPro" id="IPR004158">
    <property type="entry name" value="DUF247_pln"/>
</dbReference>